<dbReference type="RefSeq" id="WP_076201208.1">
    <property type="nucleotide sequence ID" value="NZ_CP019236.1"/>
</dbReference>
<dbReference type="EMBL" id="CP019236">
    <property type="protein sequence ID" value="APW39099.1"/>
    <property type="molecule type" value="Genomic_DNA"/>
</dbReference>
<protein>
    <recommendedName>
        <fullName evidence="3">DNA topoisomerase</fullName>
        <ecNumber evidence="3">5.6.2.1</ecNumber>
    </recommendedName>
</protein>
<dbReference type="STRING" id="1842727.RD110_19340"/>
<dbReference type="Gene3D" id="3.90.15.10">
    <property type="entry name" value="Topoisomerase I, Chain A, domain 3"/>
    <property type="match status" value="1"/>
</dbReference>
<dbReference type="GO" id="GO:0003917">
    <property type="term" value="F:DNA topoisomerase type I (single strand cut, ATP-independent) activity"/>
    <property type="evidence" value="ECO:0007669"/>
    <property type="project" value="UniProtKB-EC"/>
</dbReference>
<dbReference type="AlphaFoldDB" id="A0A1P8JZB8"/>
<evidence type="ECO:0000256" key="6">
    <source>
        <dbReference type="ARBA" id="ARBA00023235"/>
    </source>
</evidence>
<evidence type="ECO:0000259" key="8">
    <source>
        <dbReference type="Pfam" id="PF01028"/>
    </source>
</evidence>
<keyword evidence="5" id="KW-0238">DNA-binding</keyword>
<dbReference type="PRINTS" id="PR00416">
    <property type="entry name" value="EUTPISMRASEI"/>
</dbReference>
<feature type="region of interest" description="Disordered" evidence="7">
    <location>
        <begin position="356"/>
        <end position="399"/>
    </location>
</feature>
<dbReference type="SUPFAM" id="SSF56349">
    <property type="entry name" value="DNA breaking-rejoining enzymes"/>
    <property type="match status" value="1"/>
</dbReference>
<dbReference type="OrthoDB" id="9778962at2"/>
<dbReference type="Proteomes" id="UP000186609">
    <property type="component" value="Chromosome"/>
</dbReference>
<proteinExistence type="inferred from homology"/>
<dbReference type="InterPro" id="IPR011010">
    <property type="entry name" value="DNA_brk_join_enz"/>
</dbReference>
<evidence type="ECO:0000259" key="9">
    <source>
        <dbReference type="Pfam" id="PF21338"/>
    </source>
</evidence>
<dbReference type="KEGG" id="rhy:RD110_19340"/>
<dbReference type="InterPro" id="IPR035447">
    <property type="entry name" value="DNA_topo_I_N_sf"/>
</dbReference>
<dbReference type="Gene3D" id="3.30.66.10">
    <property type="entry name" value="DNA topoisomerase I domain"/>
    <property type="match status" value="1"/>
</dbReference>
<keyword evidence="11" id="KW-1185">Reference proteome</keyword>
<dbReference type="GO" id="GO:0003677">
    <property type="term" value="F:DNA binding"/>
    <property type="evidence" value="ECO:0007669"/>
    <property type="project" value="UniProtKB-KW"/>
</dbReference>
<feature type="compositionally biased region" description="Low complexity" evidence="7">
    <location>
        <begin position="379"/>
        <end position="399"/>
    </location>
</feature>
<sequence>MATEKSPSSKNASVSSLRYVSDEIPGLTRLRKGDAFRYRDSEGRWLTDDDDIDRINKLAIPPAYTSVWICPWPDGHLQATGIDSRGRKQYRYHPQWNAERDENKFERLEAFSLVLPRIRAHVARDLVPMRGEPLSRTVVLATLVRLLDTTLVRVGNDAYLRSNGSYGLTTLRTPHAVARGSVVQLRFRGKSGVMHDVNLDDPRVAKVVRRCQQLPGQELFQYLDEEGQTHTLGSSDVNDYIAEAAGARFTAKDFRTWHGTVKALELTYEARTRQADERFDVKTVVEEVSQLLGNTPAVCRKAYIHPAVLELGTELAADPTSGSAIWRRLAGIQSQRRLSAAEGRLQAFLRLNRRGSRLSRPPVKQRAATAEGKRVKASAKPAVKPSVKTAKATKAAETA</sequence>
<comment type="catalytic activity">
    <reaction evidence="1">
        <text>ATP-independent breakage of single-stranded DNA, followed by passage and rejoining.</text>
        <dbReference type="EC" id="5.6.2.1"/>
    </reaction>
</comment>
<evidence type="ECO:0000313" key="11">
    <source>
        <dbReference type="Proteomes" id="UP000186609"/>
    </source>
</evidence>
<dbReference type="InterPro" id="IPR001631">
    <property type="entry name" value="TopoI"/>
</dbReference>
<dbReference type="InterPro" id="IPR014711">
    <property type="entry name" value="TopoI_cat_a-hlx-sub_euk"/>
</dbReference>
<dbReference type="Gene3D" id="1.10.132.120">
    <property type="match status" value="1"/>
</dbReference>
<evidence type="ECO:0000313" key="10">
    <source>
        <dbReference type="EMBL" id="APW39099.1"/>
    </source>
</evidence>
<feature type="domain" description="DNA topoisomerase IB N-terminal" evidence="9">
    <location>
        <begin position="36"/>
        <end position="83"/>
    </location>
</feature>
<dbReference type="Pfam" id="PF21338">
    <property type="entry name" value="Top1B_N_bact"/>
    <property type="match status" value="1"/>
</dbReference>
<dbReference type="InterPro" id="IPR013500">
    <property type="entry name" value="TopoI_cat_euk"/>
</dbReference>
<feature type="domain" description="DNA topoisomerase I catalytic core eukaryotic-type" evidence="8">
    <location>
        <begin position="96"/>
        <end position="307"/>
    </location>
</feature>
<keyword evidence="4" id="KW-0799">Topoisomerase</keyword>
<dbReference type="GO" id="GO:0006265">
    <property type="term" value="P:DNA topological change"/>
    <property type="evidence" value="ECO:0007669"/>
    <property type="project" value="InterPro"/>
</dbReference>
<accession>A0A1P8JZB8</accession>
<dbReference type="Pfam" id="PF01028">
    <property type="entry name" value="Topoisom_I"/>
    <property type="match status" value="1"/>
</dbReference>
<name>A0A1P8JZB8_9BURK</name>
<evidence type="ECO:0000256" key="5">
    <source>
        <dbReference type="ARBA" id="ARBA00023125"/>
    </source>
</evidence>
<dbReference type="PROSITE" id="PS52038">
    <property type="entry name" value="TOPO_IB_2"/>
    <property type="match status" value="1"/>
</dbReference>
<evidence type="ECO:0000256" key="4">
    <source>
        <dbReference type="ARBA" id="ARBA00023029"/>
    </source>
</evidence>
<dbReference type="SUPFAM" id="SSF55869">
    <property type="entry name" value="DNA topoisomerase I domain"/>
    <property type="match status" value="1"/>
</dbReference>
<evidence type="ECO:0000256" key="7">
    <source>
        <dbReference type="SAM" id="MobiDB-lite"/>
    </source>
</evidence>
<gene>
    <name evidence="10" type="ORF">RD110_19340</name>
</gene>
<comment type="similarity">
    <text evidence="2">Belongs to the type IB topoisomerase family.</text>
</comment>
<organism evidence="10 11">
    <name type="scientific">Rhodoferax koreensis</name>
    <dbReference type="NCBI Taxonomy" id="1842727"/>
    <lineage>
        <taxon>Bacteria</taxon>
        <taxon>Pseudomonadati</taxon>
        <taxon>Pseudomonadota</taxon>
        <taxon>Betaproteobacteria</taxon>
        <taxon>Burkholderiales</taxon>
        <taxon>Comamonadaceae</taxon>
        <taxon>Rhodoferax</taxon>
    </lineage>
</organism>
<evidence type="ECO:0000256" key="3">
    <source>
        <dbReference type="ARBA" id="ARBA00012891"/>
    </source>
</evidence>
<keyword evidence="6 10" id="KW-0413">Isomerase</keyword>
<evidence type="ECO:0000256" key="2">
    <source>
        <dbReference type="ARBA" id="ARBA00006645"/>
    </source>
</evidence>
<reference evidence="10 11" key="1">
    <citation type="submission" date="2017-01" db="EMBL/GenBank/DDBJ databases">
        <authorList>
            <person name="Mah S.A."/>
            <person name="Swanson W.J."/>
            <person name="Moy G.W."/>
            <person name="Vacquier V.D."/>
        </authorList>
    </citation>
    <scope>NUCLEOTIDE SEQUENCE [LARGE SCALE GENOMIC DNA]</scope>
    <source>
        <strain evidence="10 11">DCY110</strain>
    </source>
</reference>
<dbReference type="InterPro" id="IPR049331">
    <property type="entry name" value="Top1B_N_bact"/>
</dbReference>
<evidence type="ECO:0000256" key="1">
    <source>
        <dbReference type="ARBA" id="ARBA00000213"/>
    </source>
</evidence>
<dbReference type="EC" id="5.6.2.1" evidence="3"/>